<evidence type="ECO:0000256" key="2">
    <source>
        <dbReference type="SAM" id="SignalP"/>
    </source>
</evidence>
<dbReference type="KEGG" id="mtr:25494903"/>
<keyword evidence="6" id="KW-1185">Reference proteome</keyword>
<evidence type="ECO:0000256" key="1">
    <source>
        <dbReference type="SAM" id="MobiDB-lite"/>
    </source>
</evidence>
<dbReference type="AlphaFoldDB" id="A7KHH2"/>
<reference evidence="4 6" key="3">
    <citation type="journal article" date="2014" name="BMC Genomics">
        <title>An improved genome release (version Mt4.0) for the model legume Medicago truncatula.</title>
        <authorList>
            <person name="Tang H."/>
            <person name="Krishnakumar V."/>
            <person name="Bidwell S."/>
            <person name="Rosen B."/>
            <person name="Chan A."/>
            <person name="Zhou S."/>
            <person name="Gentzbittel L."/>
            <person name="Childs K.L."/>
            <person name="Yandell M."/>
            <person name="Gundlach H."/>
            <person name="Mayer K.F."/>
            <person name="Schwartz D.C."/>
            <person name="Town C.D."/>
        </authorList>
    </citation>
    <scope>GENOME REANNOTATION</scope>
    <source>
        <strain evidence="4">A17</strain>
        <strain evidence="5 6">cv. Jemalong A17</strain>
    </source>
</reference>
<dbReference type="Proteomes" id="UP000002051">
    <property type="component" value="Chromosome 5"/>
</dbReference>
<evidence type="ECO:0000313" key="3">
    <source>
        <dbReference type="EMBL" id="ABS31479.1"/>
    </source>
</evidence>
<organism evidence="3">
    <name type="scientific">Medicago truncatula</name>
    <name type="common">Barrel medic</name>
    <name type="synonym">Medicago tribuloides</name>
    <dbReference type="NCBI Taxonomy" id="3880"/>
    <lineage>
        <taxon>Eukaryota</taxon>
        <taxon>Viridiplantae</taxon>
        <taxon>Streptophyta</taxon>
        <taxon>Embryophyta</taxon>
        <taxon>Tracheophyta</taxon>
        <taxon>Spermatophyta</taxon>
        <taxon>Magnoliopsida</taxon>
        <taxon>eudicotyledons</taxon>
        <taxon>Gunneridae</taxon>
        <taxon>Pentapetalae</taxon>
        <taxon>rosids</taxon>
        <taxon>fabids</taxon>
        <taxon>Fabales</taxon>
        <taxon>Fabaceae</taxon>
        <taxon>Papilionoideae</taxon>
        <taxon>50 kb inversion clade</taxon>
        <taxon>NPAAA clade</taxon>
        <taxon>Hologalegina</taxon>
        <taxon>IRL clade</taxon>
        <taxon>Trifolieae</taxon>
        <taxon>Medicago</taxon>
    </lineage>
</organism>
<reference evidence="3" key="1">
    <citation type="journal article" date="2007" name="Mol. Plant Microbe Interact.">
        <title>Genomic organization and evolutionary insights on GRP and NCR genes, two large nodule-specific gene families in Medicago truncatula.</title>
        <authorList>
            <person name="Alunni B."/>
            <person name="Kevei Z."/>
            <person name="Redondo-Nieto M."/>
            <person name="Kondorosi A."/>
            <person name="Mergaert P."/>
            <person name="Kondorosi E."/>
        </authorList>
    </citation>
    <scope>NUCLEOTIDE SEQUENCE</scope>
</reference>
<dbReference type="EMBL" id="EF414393">
    <property type="protein sequence ID" value="ABS31479.1"/>
    <property type="molecule type" value="mRNA"/>
</dbReference>
<dbReference type="ExpressionAtlas" id="A7KHH2">
    <property type="expression patterns" value="differential"/>
</dbReference>
<reference evidence="5" key="4">
    <citation type="submission" date="2015-04" db="UniProtKB">
        <authorList>
            <consortium name="EnsemblPlants"/>
        </authorList>
    </citation>
    <scope>IDENTIFICATION</scope>
    <source>
        <strain evidence="5">cv. Jemalong A17</strain>
    </source>
</reference>
<reference evidence="4 6" key="2">
    <citation type="journal article" date="2011" name="Nature">
        <title>The Medicago genome provides insight into the evolution of rhizobial symbioses.</title>
        <authorList>
            <person name="Young N.D."/>
            <person name="Debelle F."/>
            <person name="Oldroyd G.E."/>
            <person name="Geurts R."/>
            <person name="Cannon S.B."/>
            <person name="Udvardi M.K."/>
            <person name="Benedito V.A."/>
            <person name="Mayer K.F."/>
            <person name="Gouzy J."/>
            <person name="Schoof H."/>
            <person name="Van de Peer Y."/>
            <person name="Proost S."/>
            <person name="Cook D.R."/>
            <person name="Meyers B.C."/>
            <person name="Spannagl M."/>
            <person name="Cheung F."/>
            <person name="De Mita S."/>
            <person name="Krishnakumar V."/>
            <person name="Gundlach H."/>
            <person name="Zhou S."/>
            <person name="Mudge J."/>
            <person name="Bharti A.K."/>
            <person name="Murray J.D."/>
            <person name="Naoumkina M.A."/>
            <person name="Rosen B."/>
            <person name="Silverstein K.A."/>
            <person name="Tang H."/>
            <person name="Rombauts S."/>
            <person name="Zhao P.X."/>
            <person name="Zhou P."/>
            <person name="Barbe V."/>
            <person name="Bardou P."/>
            <person name="Bechner M."/>
            <person name="Bellec A."/>
            <person name="Berger A."/>
            <person name="Berges H."/>
            <person name="Bidwell S."/>
            <person name="Bisseling T."/>
            <person name="Choisne N."/>
            <person name="Couloux A."/>
            <person name="Denny R."/>
            <person name="Deshpande S."/>
            <person name="Dai X."/>
            <person name="Doyle J.J."/>
            <person name="Dudez A.M."/>
            <person name="Farmer A.D."/>
            <person name="Fouteau S."/>
            <person name="Franken C."/>
            <person name="Gibelin C."/>
            <person name="Gish J."/>
            <person name="Goldstein S."/>
            <person name="Gonzalez A.J."/>
            <person name="Green P.J."/>
            <person name="Hallab A."/>
            <person name="Hartog M."/>
            <person name="Hua A."/>
            <person name="Humphray S.J."/>
            <person name="Jeong D.H."/>
            <person name="Jing Y."/>
            <person name="Jocker A."/>
            <person name="Kenton S.M."/>
            <person name="Kim D.J."/>
            <person name="Klee K."/>
            <person name="Lai H."/>
            <person name="Lang C."/>
            <person name="Lin S."/>
            <person name="Macmil S.L."/>
            <person name="Magdelenat G."/>
            <person name="Matthews L."/>
            <person name="McCorrison J."/>
            <person name="Monaghan E.L."/>
            <person name="Mun J.H."/>
            <person name="Najar F.Z."/>
            <person name="Nicholson C."/>
            <person name="Noirot C."/>
            <person name="O'Bleness M."/>
            <person name="Paule C.R."/>
            <person name="Poulain J."/>
            <person name="Prion F."/>
            <person name="Qin B."/>
            <person name="Qu C."/>
            <person name="Retzel E.F."/>
            <person name="Riddle C."/>
            <person name="Sallet E."/>
            <person name="Samain S."/>
            <person name="Samson N."/>
            <person name="Sanders I."/>
            <person name="Saurat O."/>
            <person name="Scarpelli C."/>
            <person name="Schiex T."/>
            <person name="Segurens B."/>
            <person name="Severin A.J."/>
            <person name="Sherrier D.J."/>
            <person name="Shi R."/>
            <person name="Sims S."/>
            <person name="Singer S.R."/>
            <person name="Sinharoy S."/>
            <person name="Sterck L."/>
            <person name="Viollet A."/>
            <person name="Wang B.B."/>
            <person name="Wang K."/>
            <person name="Wang M."/>
            <person name="Wang X."/>
            <person name="Warfsmann J."/>
            <person name="Weissenbach J."/>
            <person name="White D.D."/>
            <person name="White J.D."/>
            <person name="Wiley G.B."/>
            <person name="Wincker P."/>
            <person name="Xing Y."/>
            <person name="Yang L."/>
            <person name="Yao Z."/>
            <person name="Ying F."/>
            <person name="Zhai J."/>
            <person name="Zhou L."/>
            <person name="Zuber A."/>
            <person name="Denarie J."/>
            <person name="Dixon R.A."/>
            <person name="May G.D."/>
            <person name="Schwartz D.C."/>
            <person name="Rogers J."/>
            <person name="Quetier F."/>
            <person name="Town C.D."/>
            <person name="Roe B.A."/>
        </authorList>
    </citation>
    <scope>NUCLEOTIDE SEQUENCE [LARGE SCALE GENOMIC DNA]</scope>
    <source>
        <strain evidence="4">A17</strain>
        <strain evidence="5 6">cv. Jemalong A17</strain>
    </source>
</reference>
<keyword evidence="2" id="KW-0732">Signal</keyword>
<evidence type="ECO:0000313" key="5">
    <source>
        <dbReference type="EnsemblPlants" id="KEH28300"/>
    </source>
</evidence>
<dbReference type="HOGENOM" id="CLU_131171_0_0_1"/>
<feature type="region of interest" description="Disordered" evidence="1">
    <location>
        <begin position="110"/>
        <end position="134"/>
    </location>
</feature>
<name>A7KHH2_MEDTR</name>
<evidence type="ECO:0000313" key="6">
    <source>
        <dbReference type="Proteomes" id="UP000002051"/>
    </source>
</evidence>
<feature type="chain" id="PRO_5014565822" evidence="2">
    <location>
        <begin position="27"/>
        <end position="134"/>
    </location>
</feature>
<accession>A7KHH2</accession>
<sequence>MKTKLFISLCFYALLIFVTAIMPSEGKQSCETEKPKINIVVHGYANWLGRGTVLQGGDRNTNECVGGNVINFLDSQKEEDNGNIVHFPVMGNAVNSPAVGHKGGGGNVVHFPGGGKGGGRGNLGGSSGNAGGNE</sequence>
<gene>
    <name evidence="5" type="primary">25494903</name>
    <name evidence="4" type="ordered locus">MTR_5g084133</name>
</gene>
<protein>
    <submittedName>
        <fullName evidence="4">Nodule-specific Glycine Rich Peptide MtNodGRP1E</fullName>
    </submittedName>
    <submittedName>
        <fullName evidence="3">Nodule-specific glycine-rich protein 1E</fullName>
    </submittedName>
</protein>
<dbReference type="EMBL" id="CM001221">
    <property type="protein sequence ID" value="KEH28300.1"/>
    <property type="molecule type" value="Genomic_DNA"/>
</dbReference>
<dbReference type="EnsemblPlants" id="KEH28300">
    <property type="protein sequence ID" value="KEH28300"/>
    <property type="gene ID" value="MTR_5g084133"/>
</dbReference>
<evidence type="ECO:0000313" key="4">
    <source>
        <dbReference type="EMBL" id="KEH28300.1"/>
    </source>
</evidence>
<proteinExistence type="evidence at transcript level"/>
<feature type="signal peptide" evidence="2">
    <location>
        <begin position="1"/>
        <end position="26"/>
    </location>
</feature>